<dbReference type="PROSITE" id="PS00122">
    <property type="entry name" value="CARBOXYLESTERASE_B_1"/>
    <property type="match status" value="1"/>
</dbReference>
<reference evidence="5 6" key="1">
    <citation type="submission" date="2021-12" db="EMBL/GenBank/DDBJ databases">
        <title>Genome sequence of Kibdelosporangium philippinense ATCC 49844.</title>
        <authorList>
            <person name="Fedorov E.A."/>
            <person name="Omeragic M."/>
            <person name="Shalygina K.F."/>
            <person name="Maclea K.S."/>
        </authorList>
    </citation>
    <scope>NUCLEOTIDE SEQUENCE [LARGE SCALE GENOMIC DNA]</scope>
    <source>
        <strain evidence="5 6">ATCC 49844</strain>
    </source>
</reference>
<dbReference type="PANTHER" id="PTHR11559">
    <property type="entry name" value="CARBOXYLESTERASE"/>
    <property type="match status" value="1"/>
</dbReference>
<gene>
    <name evidence="5" type="ORF">LWC34_53260</name>
</gene>
<dbReference type="Proteomes" id="UP001521150">
    <property type="component" value="Unassembled WGS sequence"/>
</dbReference>
<dbReference type="RefSeq" id="WP_233734237.1">
    <property type="nucleotide sequence ID" value="NZ_JAJVCN010000005.1"/>
</dbReference>
<keyword evidence="6" id="KW-1185">Reference proteome</keyword>
<dbReference type="InterPro" id="IPR029058">
    <property type="entry name" value="AB_hydrolase_fold"/>
</dbReference>
<proteinExistence type="inferred from homology"/>
<dbReference type="Gene3D" id="3.40.50.1820">
    <property type="entry name" value="alpha/beta hydrolase"/>
    <property type="match status" value="1"/>
</dbReference>
<dbReference type="EMBL" id="JAJVCN010000005">
    <property type="protein sequence ID" value="MCE7011526.1"/>
    <property type="molecule type" value="Genomic_DNA"/>
</dbReference>
<evidence type="ECO:0000256" key="3">
    <source>
        <dbReference type="RuleBase" id="RU361235"/>
    </source>
</evidence>
<evidence type="ECO:0000313" key="5">
    <source>
        <dbReference type="EMBL" id="MCE7011526.1"/>
    </source>
</evidence>
<dbReference type="InterPro" id="IPR050309">
    <property type="entry name" value="Type-B_Carboxylest/Lipase"/>
</dbReference>
<evidence type="ECO:0000256" key="1">
    <source>
        <dbReference type="ARBA" id="ARBA00005964"/>
    </source>
</evidence>
<evidence type="ECO:0000313" key="6">
    <source>
        <dbReference type="Proteomes" id="UP001521150"/>
    </source>
</evidence>
<feature type="domain" description="Carboxylesterase type B" evidence="4">
    <location>
        <begin position="31"/>
        <end position="475"/>
    </location>
</feature>
<dbReference type="EC" id="3.1.1.-" evidence="3"/>
<keyword evidence="2 3" id="KW-0378">Hydrolase</keyword>
<name>A0ABS8ZUZ6_9PSEU</name>
<protein>
    <recommendedName>
        <fullName evidence="3">Carboxylic ester hydrolase</fullName>
        <ecNumber evidence="3">3.1.1.-</ecNumber>
    </recommendedName>
</protein>
<dbReference type="Pfam" id="PF00135">
    <property type="entry name" value="COesterase"/>
    <property type="match status" value="1"/>
</dbReference>
<organism evidence="5 6">
    <name type="scientific">Kibdelosporangium philippinense</name>
    <dbReference type="NCBI Taxonomy" id="211113"/>
    <lineage>
        <taxon>Bacteria</taxon>
        <taxon>Bacillati</taxon>
        <taxon>Actinomycetota</taxon>
        <taxon>Actinomycetes</taxon>
        <taxon>Pseudonocardiales</taxon>
        <taxon>Pseudonocardiaceae</taxon>
        <taxon>Kibdelosporangium</taxon>
    </lineage>
</organism>
<feature type="signal peptide" evidence="3">
    <location>
        <begin position="1"/>
        <end position="25"/>
    </location>
</feature>
<dbReference type="SUPFAM" id="SSF53474">
    <property type="entry name" value="alpha/beta-Hydrolases"/>
    <property type="match status" value="1"/>
</dbReference>
<evidence type="ECO:0000256" key="2">
    <source>
        <dbReference type="ARBA" id="ARBA00022801"/>
    </source>
</evidence>
<evidence type="ECO:0000259" key="4">
    <source>
        <dbReference type="Pfam" id="PF00135"/>
    </source>
</evidence>
<dbReference type="InterPro" id="IPR019826">
    <property type="entry name" value="Carboxylesterase_B_AS"/>
</dbReference>
<comment type="caution">
    <text evidence="5">The sequence shown here is derived from an EMBL/GenBank/DDBJ whole genome shotgun (WGS) entry which is preliminary data.</text>
</comment>
<dbReference type="InterPro" id="IPR002018">
    <property type="entry name" value="CarbesteraseB"/>
</dbReference>
<accession>A0ABS8ZUZ6</accession>
<comment type="similarity">
    <text evidence="1 3">Belongs to the type-B carboxylesterase/lipase family.</text>
</comment>
<sequence>MRWGKRLVSSVAALAAITAASGTPAASETQHQAVRVESGWLRGSETPDYHLFQGIPYAAAPVGELRWRSPQPPVPWTGTRDATKPGARCAQLTPPQGNQEPSAEDCLFLNVTAPRHPGKYKPVVVWVHGGGFLNEAGSDYDARRMAVSGDVVVVTVNYRLGIFGLFTYPGLTGSGGFALEDQQAALRWVRRNISRFGGDPGNVTLAGESAGGKSACGHLASPSAAGLFHRVILMSAPCTGTVPAGAMFPGLDPFRQWMPTAQRQSDGVKVAKDLGCTDIVCLRGLTKEELLVKHNEFMSPTYGNAVLPQDPDAAIAAGRVHKVPVISGITKDEMTYAAMIFYDLNDNKRITREQYDVLLHTAFGDDSTRVAQQYPVDHYVSPSQAWVAVTTDVLFACPTAQRNKDLGAWSYEFAEPSPPMPGLSFPPGAPHASDLPYLFPEYGKPYNSLSDRMIRYWTTFARTGKPAGHDVWPRYPATISLTSTPGSPARVDLAATHNCGLWATIPQVRR</sequence>
<keyword evidence="3" id="KW-0732">Signal</keyword>
<feature type="chain" id="PRO_5044958636" description="Carboxylic ester hydrolase" evidence="3">
    <location>
        <begin position="26"/>
        <end position="510"/>
    </location>
</feature>